<organism evidence="4 5">
    <name type="scientific">Vibrio stylophorae</name>
    <dbReference type="NCBI Taxonomy" id="659351"/>
    <lineage>
        <taxon>Bacteria</taxon>
        <taxon>Pseudomonadati</taxon>
        <taxon>Pseudomonadota</taxon>
        <taxon>Gammaproteobacteria</taxon>
        <taxon>Vibrionales</taxon>
        <taxon>Vibrionaceae</taxon>
        <taxon>Vibrio</taxon>
    </lineage>
</organism>
<dbReference type="Gene3D" id="3.40.630.30">
    <property type="match status" value="1"/>
</dbReference>
<evidence type="ECO:0000256" key="2">
    <source>
        <dbReference type="ARBA" id="ARBA00023315"/>
    </source>
</evidence>
<dbReference type="PROSITE" id="PS51186">
    <property type="entry name" value="GNAT"/>
    <property type="match status" value="1"/>
</dbReference>
<proteinExistence type="predicted"/>
<accession>A0ABM8ZS77</accession>
<dbReference type="InterPro" id="IPR050832">
    <property type="entry name" value="Bact_Acetyltransf"/>
</dbReference>
<dbReference type="SUPFAM" id="SSF55729">
    <property type="entry name" value="Acyl-CoA N-acyltransferases (Nat)"/>
    <property type="match status" value="1"/>
</dbReference>
<keyword evidence="2" id="KW-0012">Acyltransferase</keyword>
<evidence type="ECO:0000256" key="1">
    <source>
        <dbReference type="ARBA" id="ARBA00022679"/>
    </source>
</evidence>
<dbReference type="RefSeq" id="WP_237465415.1">
    <property type="nucleotide sequence ID" value="NZ_CAKLDI010000001.1"/>
</dbReference>
<evidence type="ECO:0000259" key="3">
    <source>
        <dbReference type="PROSITE" id="PS51186"/>
    </source>
</evidence>
<feature type="domain" description="N-acetyltransferase" evidence="3">
    <location>
        <begin position="1"/>
        <end position="148"/>
    </location>
</feature>
<dbReference type="InterPro" id="IPR000182">
    <property type="entry name" value="GNAT_dom"/>
</dbReference>
<evidence type="ECO:0000313" key="4">
    <source>
        <dbReference type="EMBL" id="CAH0533151.1"/>
    </source>
</evidence>
<protein>
    <recommendedName>
        <fullName evidence="3">N-acetyltransferase domain-containing protein</fullName>
    </recommendedName>
</protein>
<name>A0ABM8ZS77_9VIBR</name>
<gene>
    <name evidence="4" type="ORF">VST7929_01012</name>
</gene>
<dbReference type="Pfam" id="PF13673">
    <property type="entry name" value="Acetyltransf_10"/>
    <property type="match status" value="1"/>
</dbReference>
<dbReference type="CDD" id="cd04301">
    <property type="entry name" value="NAT_SF"/>
    <property type="match status" value="1"/>
</dbReference>
<dbReference type="Proteomes" id="UP000838672">
    <property type="component" value="Unassembled WGS sequence"/>
</dbReference>
<reference evidence="4" key="1">
    <citation type="submission" date="2021-11" db="EMBL/GenBank/DDBJ databases">
        <authorList>
            <person name="Rodrigo-Torres L."/>
            <person name="Arahal R. D."/>
            <person name="Lucena T."/>
        </authorList>
    </citation>
    <scope>NUCLEOTIDE SEQUENCE</scope>
    <source>
        <strain evidence="4">CECT 7929</strain>
    </source>
</reference>
<dbReference type="InterPro" id="IPR016181">
    <property type="entry name" value="Acyl_CoA_acyltransferase"/>
</dbReference>
<dbReference type="PANTHER" id="PTHR43877">
    <property type="entry name" value="AMINOALKYLPHOSPHONATE N-ACETYLTRANSFERASE-RELATED-RELATED"/>
    <property type="match status" value="1"/>
</dbReference>
<dbReference type="EMBL" id="CAKLDI010000001">
    <property type="protein sequence ID" value="CAH0533151.1"/>
    <property type="molecule type" value="Genomic_DNA"/>
</dbReference>
<sequence length="149" mass="16886">MQIERASQADAASIQMLVEQVSTQSILPDLTLQGRSAYLRFMQEEMASIFEDARYLIVKMSQGQDLMGFAALRDGHYLSHLFVALSWQRRGVGRQLLNALCAHARSNQISLRSSINALGFYQSLGFQKTGPEATYQGIRYVPMRLQLRR</sequence>
<keyword evidence="1" id="KW-0808">Transferase</keyword>
<keyword evidence="5" id="KW-1185">Reference proteome</keyword>
<evidence type="ECO:0000313" key="5">
    <source>
        <dbReference type="Proteomes" id="UP000838672"/>
    </source>
</evidence>
<comment type="caution">
    <text evidence="4">The sequence shown here is derived from an EMBL/GenBank/DDBJ whole genome shotgun (WGS) entry which is preliminary data.</text>
</comment>